<gene>
    <name evidence="2" type="ORF">DW099_07290</name>
</gene>
<dbReference type="GeneID" id="83006084"/>
<proteinExistence type="predicted"/>
<comment type="caution">
    <text evidence="2">The sequence shown here is derived from an EMBL/GenBank/DDBJ whole genome shotgun (WGS) entry which is preliminary data.</text>
</comment>
<feature type="transmembrane region" description="Helical" evidence="1">
    <location>
        <begin position="46"/>
        <end position="63"/>
    </location>
</feature>
<organism evidence="2 3">
    <name type="scientific">Emergencia timonensis</name>
    <dbReference type="NCBI Taxonomy" id="1776384"/>
    <lineage>
        <taxon>Bacteria</taxon>
        <taxon>Bacillati</taxon>
        <taxon>Bacillota</taxon>
        <taxon>Clostridia</taxon>
        <taxon>Peptostreptococcales</taxon>
        <taxon>Anaerovoracaceae</taxon>
        <taxon>Emergencia</taxon>
    </lineage>
</organism>
<sequence>MIYFVMSALLVAFIYVNLLGSWWKNIKYVPEGTYKEALQKYKKMELIEKGVITAILVGVVFSMKYFTEIATISLVAMAVILTLEYFFGKYIRRNLVCPNCGGSIWIGNFIVIIKPLKTCFHCDYPLYTNEPKEETTETNEDEEK</sequence>
<evidence type="ECO:0000313" key="3">
    <source>
        <dbReference type="Proteomes" id="UP000284841"/>
    </source>
</evidence>
<protein>
    <submittedName>
        <fullName evidence="2">Uncharacterized protein</fullName>
    </submittedName>
</protein>
<keyword evidence="1" id="KW-1133">Transmembrane helix</keyword>
<dbReference type="STRING" id="1776384.GCA_900086585_03796"/>
<feature type="transmembrane region" description="Helical" evidence="1">
    <location>
        <begin position="6"/>
        <end position="25"/>
    </location>
</feature>
<dbReference type="Proteomes" id="UP000284841">
    <property type="component" value="Unassembled WGS sequence"/>
</dbReference>
<keyword evidence="3" id="KW-1185">Reference proteome</keyword>
<accession>A0A415E3K2</accession>
<evidence type="ECO:0000256" key="1">
    <source>
        <dbReference type="SAM" id="Phobius"/>
    </source>
</evidence>
<name>A0A415E3K2_9FIRM</name>
<keyword evidence="1" id="KW-0812">Transmembrane</keyword>
<keyword evidence="1" id="KW-0472">Membrane</keyword>
<dbReference type="RefSeq" id="WP_067541852.1">
    <property type="nucleotide sequence ID" value="NZ_AP025567.1"/>
</dbReference>
<dbReference type="AlphaFoldDB" id="A0A415E3K2"/>
<evidence type="ECO:0000313" key="2">
    <source>
        <dbReference type="EMBL" id="RHJ88211.1"/>
    </source>
</evidence>
<feature type="transmembrane region" description="Helical" evidence="1">
    <location>
        <begin position="69"/>
        <end position="87"/>
    </location>
</feature>
<dbReference type="EMBL" id="QRMS01000002">
    <property type="protein sequence ID" value="RHJ88211.1"/>
    <property type="molecule type" value="Genomic_DNA"/>
</dbReference>
<reference evidence="2 3" key="1">
    <citation type="submission" date="2018-08" db="EMBL/GenBank/DDBJ databases">
        <title>A genome reference for cultivated species of the human gut microbiota.</title>
        <authorList>
            <person name="Zou Y."/>
            <person name="Xue W."/>
            <person name="Luo G."/>
        </authorList>
    </citation>
    <scope>NUCLEOTIDE SEQUENCE [LARGE SCALE GENOMIC DNA]</scope>
    <source>
        <strain evidence="2 3">AM07-24</strain>
    </source>
</reference>
<dbReference type="OrthoDB" id="9960530at2"/>